<dbReference type="GO" id="GO:0010073">
    <property type="term" value="P:meristem maintenance"/>
    <property type="evidence" value="ECO:0007669"/>
    <property type="project" value="InterPro"/>
</dbReference>
<protein>
    <submittedName>
        <fullName evidence="3">Serine/threonine-protein phosphatase 7 long form homolog</fullName>
    </submittedName>
</protein>
<dbReference type="AlphaFoldDB" id="A0A9C6WQV7"/>
<dbReference type="PANTHER" id="PTHR46033">
    <property type="entry name" value="PROTEIN MAIN-LIKE 2"/>
    <property type="match status" value="1"/>
</dbReference>
<dbReference type="RefSeq" id="XP_052113750.1">
    <property type="nucleotide sequence ID" value="XM_052257790.1"/>
</dbReference>
<feature type="domain" description="Aminotransferase-like plant mobile" evidence="1">
    <location>
        <begin position="1"/>
        <end position="244"/>
    </location>
</feature>
<accession>A0A9C6WQV7</accession>
<dbReference type="Pfam" id="PF10536">
    <property type="entry name" value="PMD"/>
    <property type="match status" value="1"/>
</dbReference>
<evidence type="ECO:0000259" key="1">
    <source>
        <dbReference type="Pfam" id="PF10536"/>
    </source>
</evidence>
<evidence type="ECO:0000313" key="2">
    <source>
        <dbReference type="Proteomes" id="UP000515211"/>
    </source>
</evidence>
<proteinExistence type="predicted"/>
<reference evidence="3" key="2">
    <citation type="submission" date="2025-08" db="UniProtKB">
        <authorList>
            <consortium name="RefSeq"/>
        </authorList>
    </citation>
    <scope>IDENTIFICATION</scope>
    <source>
        <tissue evidence="3">Whole plant</tissue>
    </source>
</reference>
<dbReference type="Proteomes" id="UP000515211">
    <property type="component" value="Chromosome 2"/>
</dbReference>
<dbReference type="InterPro" id="IPR019557">
    <property type="entry name" value="AminoTfrase-like_pln_mobile"/>
</dbReference>
<dbReference type="PANTHER" id="PTHR46033:SF8">
    <property type="entry name" value="PROTEIN MAINTENANCE OF MERISTEMS-LIKE"/>
    <property type="match status" value="1"/>
</dbReference>
<dbReference type="InterPro" id="IPR044824">
    <property type="entry name" value="MAIN-like"/>
</dbReference>
<dbReference type="KEGG" id="adu:127744921"/>
<dbReference type="GeneID" id="127744921"/>
<reference evidence="2" key="1">
    <citation type="journal article" date="2016" name="Nat. Genet.">
        <title>The genome sequences of Arachis duranensis and Arachis ipaensis, the diploid ancestors of cultivated peanut.</title>
        <authorList>
            <person name="Bertioli D.J."/>
            <person name="Cannon S.B."/>
            <person name="Froenicke L."/>
            <person name="Huang G."/>
            <person name="Farmer A.D."/>
            <person name="Cannon E.K."/>
            <person name="Liu X."/>
            <person name="Gao D."/>
            <person name="Clevenger J."/>
            <person name="Dash S."/>
            <person name="Ren L."/>
            <person name="Moretzsohn M.C."/>
            <person name="Shirasawa K."/>
            <person name="Huang W."/>
            <person name="Vidigal B."/>
            <person name="Abernathy B."/>
            <person name="Chu Y."/>
            <person name="Niederhuth C.E."/>
            <person name="Umale P."/>
            <person name="Araujo A.C."/>
            <person name="Kozik A."/>
            <person name="Kim K.D."/>
            <person name="Burow M.D."/>
            <person name="Varshney R.K."/>
            <person name="Wang X."/>
            <person name="Zhang X."/>
            <person name="Barkley N."/>
            <person name="Guimaraes P.M."/>
            <person name="Isobe S."/>
            <person name="Guo B."/>
            <person name="Liao B."/>
            <person name="Stalker H.T."/>
            <person name="Schmitz R.J."/>
            <person name="Scheffler B.E."/>
            <person name="Leal-Bertioli S.C."/>
            <person name="Xun X."/>
            <person name="Jackson S.A."/>
            <person name="Michelmore R."/>
            <person name="Ozias-Akins P."/>
        </authorList>
    </citation>
    <scope>NUCLEOTIDE SEQUENCE [LARGE SCALE GENOMIC DNA]</scope>
    <source>
        <strain evidence="2">cv. V14167</strain>
    </source>
</reference>
<gene>
    <name evidence="3" type="primary">LOC127744921</name>
</gene>
<keyword evidence="2" id="KW-1185">Reference proteome</keyword>
<name>A0A9C6WQV7_ARADU</name>
<sequence length="244" mass="28012">MPVGDVTVTLEDVLYLFGQPIDGEVVTGWTDSSHDFLVAQSLAIFSSKPQVSSSSKSYINLSRVGHIRDTQPLDTWESVMRYVRCHIFCLLGTTLFVDKSTVYFHAKYLPLLQNFDQISNYSWGSACLANLYRSLCRASRYNCKEMDGPLDLLFVWAWERMPKLAPIPRHQLALAEILVARRWSHHPQARKWMARIQANIRHAINIMEEFVWRLYIGIIIPAELHAHLDVCDMVGPLVSFECVE</sequence>
<evidence type="ECO:0000313" key="3">
    <source>
        <dbReference type="RefSeq" id="XP_052113750.1"/>
    </source>
</evidence>
<organism evidence="2 3">
    <name type="scientific">Arachis duranensis</name>
    <name type="common">Wild peanut</name>
    <dbReference type="NCBI Taxonomy" id="130453"/>
    <lineage>
        <taxon>Eukaryota</taxon>
        <taxon>Viridiplantae</taxon>
        <taxon>Streptophyta</taxon>
        <taxon>Embryophyta</taxon>
        <taxon>Tracheophyta</taxon>
        <taxon>Spermatophyta</taxon>
        <taxon>Magnoliopsida</taxon>
        <taxon>eudicotyledons</taxon>
        <taxon>Gunneridae</taxon>
        <taxon>Pentapetalae</taxon>
        <taxon>rosids</taxon>
        <taxon>fabids</taxon>
        <taxon>Fabales</taxon>
        <taxon>Fabaceae</taxon>
        <taxon>Papilionoideae</taxon>
        <taxon>50 kb inversion clade</taxon>
        <taxon>dalbergioids sensu lato</taxon>
        <taxon>Dalbergieae</taxon>
        <taxon>Pterocarpus clade</taxon>
        <taxon>Arachis</taxon>
    </lineage>
</organism>